<evidence type="ECO:0000256" key="13">
    <source>
        <dbReference type="ARBA" id="ARBA00039490"/>
    </source>
</evidence>
<reference evidence="17" key="1">
    <citation type="journal article" date="2020" name="Stud. Mycol.">
        <title>101 Dothideomycetes genomes: a test case for predicting lifestyles and emergence of pathogens.</title>
        <authorList>
            <person name="Haridas S."/>
            <person name="Albert R."/>
            <person name="Binder M."/>
            <person name="Bloem J."/>
            <person name="Labutti K."/>
            <person name="Salamov A."/>
            <person name="Andreopoulos B."/>
            <person name="Baker S."/>
            <person name="Barry K."/>
            <person name="Bills G."/>
            <person name="Bluhm B."/>
            <person name="Cannon C."/>
            <person name="Castanera R."/>
            <person name="Culley D."/>
            <person name="Daum C."/>
            <person name="Ezra D."/>
            <person name="Gonzalez J."/>
            <person name="Henrissat B."/>
            <person name="Kuo A."/>
            <person name="Liang C."/>
            <person name="Lipzen A."/>
            <person name="Lutzoni F."/>
            <person name="Magnuson J."/>
            <person name="Mondo S."/>
            <person name="Nolan M."/>
            <person name="Ohm R."/>
            <person name="Pangilinan J."/>
            <person name="Park H.-J."/>
            <person name="Ramirez L."/>
            <person name="Alfaro M."/>
            <person name="Sun H."/>
            <person name="Tritt A."/>
            <person name="Yoshinaga Y."/>
            <person name="Zwiers L.-H."/>
            <person name="Turgeon B."/>
            <person name="Goodwin S."/>
            <person name="Spatafora J."/>
            <person name="Crous P."/>
            <person name="Grigoriev I."/>
        </authorList>
    </citation>
    <scope>NUCLEOTIDE SEQUENCE</scope>
    <source>
        <strain evidence="17">CBS 260.36</strain>
    </source>
</reference>
<evidence type="ECO:0000256" key="15">
    <source>
        <dbReference type="SAM" id="MobiDB-lite"/>
    </source>
</evidence>
<dbReference type="GO" id="GO:0005634">
    <property type="term" value="C:nucleus"/>
    <property type="evidence" value="ECO:0007669"/>
    <property type="project" value="UniProtKB-SubCell"/>
</dbReference>
<comment type="similarity">
    <text evidence="12">Belongs to the pacC/RIM101 family.</text>
</comment>
<dbReference type="OrthoDB" id="6155966at2759"/>
<evidence type="ECO:0000256" key="14">
    <source>
        <dbReference type="PROSITE-ProRule" id="PRU00042"/>
    </source>
</evidence>
<dbReference type="SUPFAM" id="SSF57667">
    <property type="entry name" value="beta-beta-alpha zinc fingers"/>
    <property type="match status" value="1"/>
</dbReference>
<evidence type="ECO:0000259" key="16">
    <source>
        <dbReference type="PROSITE" id="PS50157"/>
    </source>
</evidence>
<feature type="region of interest" description="Disordered" evidence="15">
    <location>
        <begin position="526"/>
        <end position="565"/>
    </location>
</feature>
<dbReference type="InterPro" id="IPR013087">
    <property type="entry name" value="Znf_C2H2_type"/>
</dbReference>
<evidence type="ECO:0000256" key="4">
    <source>
        <dbReference type="ARBA" id="ARBA00022737"/>
    </source>
</evidence>
<dbReference type="InterPro" id="IPR036236">
    <property type="entry name" value="Znf_C2H2_sf"/>
</dbReference>
<keyword evidence="10" id="KW-0804">Transcription</keyword>
<feature type="compositionally biased region" description="Polar residues" evidence="15">
    <location>
        <begin position="371"/>
        <end position="389"/>
    </location>
</feature>
<feature type="compositionally biased region" description="Low complexity" evidence="15">
    <location>
        <begin position="7"/>
        <end position="16"/>
    </location>
</feature>
<accession>A0A9P4ML43</accession>
<evidence type="ECO:0000256" key="5">
    <source>
        <dbReference type="ARBA" id="ARBA00022771"/>
    </source>
</evidence>
<feature type="domain" description="C2H2-type" evidence="16">
    <location>
        <begin position="76"/>
        <end position="105"/>
    </location>
</feature>
<keyword evidence="5 14" id="KW-0863">Zinc-finger</keyword>
<keyword evidence="18" id="KW-1185">Reference proteome</keyword>
<feature type="compositionally biased region" description="Basic and acidic residues" evidence="15">
    <location>
        <begin position="583"/>
        <end position="593"/>
    </location>
</feature>
<evidence type="ECO:0000256" key="1">
    <source>
        <dbReference type="ARBA" id="ARBA00004123"/>
    </source>
</evidence>
<feature type="region of interest" description="Disordered" evidence="15">
    <location>
        <begin position="583"/>
        <end position="623"/>
    </location>
</feature>
<evidence type="ECO:0000313" key="17">
    <source>
        <dbReference type="EMBL" id="KAF2156987.1"/>
    </source>
</evidence>
<keyword evidence="9" id="KW-0010">Activator</keyword>
<dbReference type="GO" id="GO:0008270">
    <property type="term" value="F:zinc ion binding"/>
    <property type="evidence" value="ECO:0007669"/>
    <property type="project" value="UniProtKB-KW"/>
</dbReference>
<evidence type="ECO:0000256" key="8">
    <source>
        <dbReference type="ARBA" id="ARBA00023125"/>
    </source>
</evidence>
<keyword evidence="7" id="KW-0805">Transcription regulation</keyword>
<name>A0A9P4ML43_9PEZI</name>
<dbReference type="EMBL" id="ML996081">
    <property type="protein sequence ID" value="KAF2156987.1"/>
    <property type="molecule type" value="Genomic_DNA"/>
</dbReference>
<feature type="domain" description="C2H2-type" evidence="16">
    <location>
        <begin position="106"/>
        <end position="133"/>
    </location>
</feature>
<feature type="region of interest" description="Disordered" evidence="15">
    <location>
        <begin position="371"/>
        <end position="394"/>
    </location>
</feature>
<dbReference type="PANTHER" id="PTHR47257:SF1">
    <property type="entry name" value="PH-RESPONSE TRANSCRIPTION FACTOR PACC_RIM101"/>
    <property type="match status" value="1"/>
</dbReference>
<dbReference type="FunFam" id="3.30.160.60:FF:000993">
    <property type="entry name" value="pH-response transcription factor pacC/RIM101"/>
    <property type="match status" value="1"/>
</dbReference>
<dbReference type="InterPro" id="IPR050806">
    <property type="entry name" value="pacC/RIM101"/>
</dbReference>
<dbReference type="SMART" id="SM00355">
    <property type="entry name" value="ZnF_C2H2"/>
    <property type="match status" value="3"/>
</dbReference>
<evidence type="ECO:0000256" key="6">
    <source>
        <dbReference type="ARBA" id="ARBA00022833"/>
    </source>
</evidence>
<dbReference type="PROSITE" id="PS50157">
    <property type="entry name" value="ZINC_FINGER_C2H2_2"/>
    <property type="match status" value="2"/>
</dbReference>
<evidence type="ECO:0000256" key="10">
    <source>
        <dbReference type="ARBA" id="ARBA00023163"/>
    </source>
</evidence>
<keyword evidence="8" id="KW-0238">DNA-binding</keyword>
<dbReference type="AlphaFoldDB" id="A0A9P4ML43"/>
<evidence type="ECO:0000256" key="2">
    <source>
        <dbReference type="ARBA" id="ARBA00022491"/>
    </source>
</evidence>
<evidence type="ECO:0000256" key="7">
    <source>
        <dbReference type="ARBA" id="ARBA00023015"/>
    </source>
</evidence>
<dbReference type="PANTHER" id="PTHR47257">
    <property type="entry name" value="PH-RESPONSE TRANSCRIPTION FACTOR PACC/RIM101"/>
    <property type="match status" value="1"/>
</dbReference>
<dbReference type="GO" id="GO:0003677">
    <property type="term" value="F:DNA binding"/>
    <property type="evidence" value="ECO:0007669"/>
    <property type="project" value="UniProtKB-KW"/>
</dbReference>
<keyword evidence="2" id="KW-0678">Repressor</keyword>
<gene>
    <name evidence="17" type="ORF">K461DRAFT_220484</name>
</gene>
<evidence type="ECO:0000313" key="18">
    <source>
        <dbReference type="Proteomes" id="UP000799439"/>
    </source>
</evidence>
<keyword evidence="4" id="KW-0677">Repeat</keyword>
<feature type="region of interest" description="Disordered" evidence="15">
    <location>
        <begin position="1"/>
        <end position="33"/>
    </location>
</feature>
<dbReference type="PROSITE" id="PS00028">
    <property type="entry name" value="ZINC_FINGER_C2H2_1"/>
    <property type="match status" value="2"/>
</dbReference>
<proteinExistence type="inferred from homology"/>
<evidence type="ECO:0000256" key="12">
    <source>
        <dbReference type="ARBA" id="ARBA00038089"/>
    </source>
</evidence>
<dbReference type="Gene3D" id="3.30.160.60">
    <property type="entry name" value="Classic Zinc Finger"/>
    <property type="match status" value="2"/>
</dbReference>
<protein>
    <recommendedName>
        <fullName evidence="13">pH-response transcription factor pacC/RIM101</fullName>
    </recommendedName>
</protein>
<comment type="subcellular location">
    <subcellularLocation>
        <location evidence="1">Nucleus</location>
    </subcellularLocation>
</comment>
<keyword evidence="6" id="KW-0862">Zinc</keyword>
<organism evidence="17 18">
    <name type="scientific">Myriangium duriaei CBS 260.36</name>
    <dbReference type="NCBI Taxonomy" id="1168546"/>
    <lineage>
        <taxon>Eukaryota</taxon>
        <taxon>Fungi</taxon>
        <taxon>Dikarya</taxon>
        <taxon>Ascomycota</taxon>
        <taxon>Pezizomycotina</taxon>
        <taxon>Dothideomycetes</taxon>
        <taxon>Dothideomycetidae</taxon>
        <taxon>Myriangiales</taxon>
        <taxon>Myriangiaceae</taxon>
        <taxon>Myriangium</taxon>
    </lineage>
</organism>
<comment type="caution">
    <text evidence="17">The sequence shown here is derived from an EMBL/GenBank/DDBJ whole genome shotgun (WGS) entry which is preliminary data.</text>
</comment>
<keyword evidence="3" id="KW-0479">Metal-binding</keyword>
<keyword evidence="11" id="KW-0539">Nucleus</keyword>
<evidence type="ECO:0000256" key="11">
    <source>
        <dbReference type="ARBA" id="ARBA00023242"/>
    </source>
</evidence>
<dbReference type="Proteomes" id="UP000799439">
    <property type="component" value="Unassembled WGS sequence"/>
</dbReference>
<dbReference type="GO" id="GO:0045944">
    <property type="term" value="P:positive regulation of transcription by RNA polymerase II"/>
    <property type="evidence" value="ECO:0007669"/>
    <property type="project" value="TreeGrafter"/>
</dbReference>
<sequence length="623" mass="67133">MSSEDVQTQQLAQQLQEETRGIQPLPVQPPQDAASNPDFIPCMWLNCGERMPGAEALYEHVCERHIGRKSTNNLNLTCQWGNCRTTTVKRDHITSHMRVHVPLKPHKCEFCGKAFKRPQDLKKHVKTHADDSVLLRSPDSRNQQNGQGALVGLMSSKLTYIAAYFPGHDMSTGAYPPANGHNGANNNFYPNPQSYNGYGQVNYPGTSLADQQSMETRRRAIEALNDFLGDVKRRALDPQNYYDVGHRLNTQALPLPVSIGAGYSMGNGYQGQHGGGNNNGNNYSATSLLETFGASASNLLNQTGNVATHGAMTQNYQLPMSNARTKADLLDIDRFLEQLSNTVYESSGQAAAAGVQQPGVHTQLASGYGSFNSGYRSSHSPPQGQVSNAGSGGAMPALSSVAQMANMTANGQAGADTPALTPASVSSYTSSGHSPVSSHSRASGDGSSMYPQLPSVTGMSDMGPGYNSAPPSGLASGFESYDSRRYSGGRLQREAPAPSATSDSMDVDSDGQRTPRKMSLIKEALRAASPSNVDPALRSEQSTENGPTSDSPASDNTEDKAQDAWVENVRVIEQLRTWVRQRLEQGDFERDENSTPEPASEIKDEQPPVEEPIAYPTLKTEEE</sequence>
<evidence type="ECO:0000256" key="9">
    <source>
        <dbReference type="ARBA" id="ARBA00023159"/>
    </source>
</evidence>
<evidence type="ECO:0000256" key="3">
    <source>
        <dbReference type="ARBA" id="ARBA00022723"/>
    </source>
</evidence>
<feature type="compositionally biased region" description="Low complexity" evidence="15">
    <location>
        <begin position="423"/>
        <end position="448"/>
    </location>
</feature>
<feature type="compositionally biased region" description="Polar residues" evidence="15">
    <location>
        <begin position="539"/>
        <end position="555"/>
    </location>
</feature>
<feature type="region of interest" description="Disordered" evidence="15">
    <location>
        <begin position="410"/>
        <end position="514"/>
    </location>
</feature>